<dbReference type="Proteomes" id="UP000184212">
    <property type="component" value="Unassembled WGS sequence"/>
</dbReference>
<accession>A0A1M5TW84</accession>
<evidence type="ECO:0000313" key="2">
    <source>
        <dbReference type="Proteomes" id="UP000184212"/>
    </source>
</evidence>
<dbReference type="EMBL" id="FQWQ01000003">
    <property type="protein sequence ID" value="SHH54870.1"/>
    <property type="molecule type" value="Genomic_DNA"/>
</dbReference>
<dbReference type="AlphaFoldDB" id="A0A1M5TW84"/>
<gene>
    <name evidence="1" type="ORF">SAMN04488109_4304</name>
</gene>
<name>A0A1M5TW84_9BACT</name>
<proteinExistence type="predicted"/>
<dbReference type="Gene3D" id="2.60.120.260">
    <property type="entry name" value="Galactose-binding domain-like"/>
    <property type="match status" value="1"/>
</dbReference>
<evidence type="ECO:0000313" key="1">
    <source>
        <dbReference type="EMBL" id="SHH54870.1"/>
    </source>
</evidence>
<sequence length="267" mass="29820">MAYVSETDPPNYCGYGTVRPEHVQIKYSDDCWNSRTDIDKELLTFHELGHAVLGRVHSNTQLSNGDHQSIMYMNPFGLYNESTLDKKAYYLDELFDMTTPEPQWAHVDRPNRVEILKDSVAAVNAWKFGTTGLIDHAGVVSHEAFVSAGHSLSIQANAAGSGISFWRYDLSPGNVTIGSALTLTVKVMTKDVTGPGLDFELQGFDAQDTNVFYVYSKKITGTQDFKEYTIDLHYFPRDVSVVSIFLLMDGRSTGTAYIDDISLVNKY</sequence>
<keyword evidence="2" id="KW-1185">Reference proteome</keyword>
<reference evidence="1 2" key="1">
    <citation type="submission" date="2016-11" db="EMBL/GenBank/DDBJ databases">
        <authorList>
            <person name="Jaros S."/>
            <person name="Januszkiewicz K."/>
            <person name="Wedrychowicz H."/>
        </authorList>
    </citation>
    <scope>NUCLEOTIDE SEQUENCE [LARGE SCALE GENOMIC DNA]</scope>
    <source>
        <strain evidence="1 2">DSM 24574</strain>
    </source>
</reference>
<protein>
    <submittedName>
        <fullName evidence="1">Uncharacterized protein</fullName>
    </submittedName>
</protein>
<organism evidence="1 2">
    <name type="scientific">Chryseolinea serpens</name>
    <dbReference type="NCBI Taxonomy" id="947013"/>
    <lineage>
        <taxon>Bacteria</taxon>
        <taxon>Pseudomonadati</taxon>
        <taxon>Bacteroidota</taxon>
        <taxon>Cytophagia</taxon>
        <taxon>Cytophagales</taxon>
        <taxon>Fulvivirgaceae</taxon>
        <taxon>Chryseolinea</taxon>
    </lineage>
</organism>